<organism evidence="7 8">
    <name type="scientific">Luteolibacter algae</name>
    <dbReference type="NCBI Taxonomy" id="454151"/>
    <lineage>
        <taxon>Bacteria</taxon>
        <taxon>Pseudomonadati</taxon>
        <taxon>Verrucomicrobiota</taxon>
        <taxon>Verrucomicrobiia</taxon>
        <taxon>Verrucomicrobiales</taxon>
        <taxon>Verrucomicrobiaceae</taxon>
        <taxon>Luteolibacter</taxon>
    </lineage>
</organism>
<proteinExistence type="inferred from homology"/>
<comment type="similarity">
    <text evidence="2 6">Belongs to the bacterial solute-binding protein 9 family.</text>
</comment>
<gene>
    <name evidence="7" type="ORF">ACFSSA_10405</name>
</gene>
<comment type="caution">
    <text evidence="7">The sequence shown here is derived from an EMBL/GenBank/DDBJ whole genome shotgun (WGS) entry which is preliminary data.</text>
</comment>
<dbReference type="PANTHER" id="PTHR42953:SF1">
    <property type="entry name" value="METAL-BINDING PROTEIN HI_0362-RELATED"/>
    <property type="match status" value="1"/>
</dbReference>
<dbReference type="EMBL" id="JBHUIT010000017">
    <property type="protein sequence ID" value="MFD2257090.1"/>
    <property type="molecule type" value="Genomic_DNA"/>
</dbReference>
<dbReference type="PANTHER" id="PTHR42953">
    <property type="entry name" value="HIGH-AFFINITY ZINC UPTAKE SYSTEM PROTEIN ZNUA-RELATED"/>
    <property type="match status" value="1"/>
</dbReference>
<dbReference type="PRINTS" id="PR00690">
    <property type="entry name" value="ADHESNFAMILY"/>
</dbReference>
<evidence type="ECO:0000256" key="4">
    <source>
        <dbReference type="ARBA" id="ARBA00022723"/>
    </source>
</evidence>
<evidence type="ECO:0000256" key="5">
    <source>
        <dbReference type="ARBA" id="ARBA00022729"/>
    </source>
</evidence>
<protein>
    <submittedName>
        <fullName evidence="7">Metal ABC transporter substrate-binding protein</fullName>
    </submittedName>
</protein>
<keyword evidence="5" id="KW-0732">Signal</keyword>
<dbReference type="InterPro" id="IPR006128">
    <property type="entry name" value="Lipoprotein_PsaA-like"/>
</dbReference>
<reference evidence="8" key="1">
    <citation type="journal article" date="2019" name="Int. J. Syst. Evol. Microbiol.">
        <title>The Global Catalogue of Microorganisms (GCM) 10K type strain sequencing project: providing services to taxonomists for standard genome sequencing and annotation.</title>
        <authorList>
            <consortium name="The Broad Institute Genomics Platform"/>
            <consortium name="The Broad Institute Genome Sequencing Center for Infectious Disease"/>
            <person name="Wu L."/>
            <person name="Ma J."/>
        </authorList>
    </citation>
    <scope>NUCLEOTIDE SEQUENCE [LARGE SCALE GENOMIC DNA]</scope>
    <source>
        <strain evidence="8">CGMCC 4.7106</strain>
    </source>
</reference>
<dbReference type="InterPro" id="IPR006127">
    <property type="entry name" value="ZnuA-like"/>
</dbReference>
<dbReference type="Pfam" id="PF01297">
    <property type="entry name" value="ZnuA"/>
    <property type="match status" value="1"/>
</dbReference>
<keyword evidence="4" id="KW-0479">Metal-binding</keyword>
<evidence type="ECO:0000313" key="8">
    <source>
        <dbReference type="Proteomes" id="UP001597375"/>
    </source>
</evidence>
<accession>A0ABW5D959</accession>
<dbReference type="InterPro" id="IPR050492">
    <property type="entry name" value="Bact_metal-bind_prot9"/>
</dbReference>
<dbReference type="PRINTS" id="PR00691">
    <property type="entry name" value="ADHESINB"/>
</dbReference>
<name>A0ABW5D959_9BACT</name>
<keyword evidence="3 6" id="KW-0813">Transport</keyword>
<evidence type="ECO:0000256" key="3">
    <source>
        <dbReference type="ARBA" id="ARBA00022448"/>
    </source>
</evidence>
<sequence length="298" mass="33190">MKIALSICFLIAIYSTVLGAELRVVSLHPLIGDLLRQVGGEKVEVIDLIGSNGDPHSFEPQAGDLADAEGAEIFFASGMGLENYLPKLEAILDGKSKIVEVGSTLPALEGSCDHAEEHDEHEHHHAHEVDPHWWHSVDLFRRAVTIVSKELAEARPENKSVYEENAAAYRKNLDALEKWVRRELIRIPRDQRKLATAHDAFQYFCVAYDFKSYSVQGLNREQMPDAVKLAELIATLKADRVVAIFPEKESNPKMLLSLTKDTGIRLGGELVADGRGMPSYEKMMKHNVETIVKGLSVK</sequence>
<dbReference type="SUPFAM" id="SSF53807">
    <property type="entry name" value="Helical backbone' metal receptor"/>
    <property type="match status" value="1"/>
</dbReference>
<evidence type="ECO:0000256" key="2">
    <source>
        <dbReference type="ARBA" id="ARBA00011028"/>
    </source>
</evidence>
<evidence type="ECO:0000313" key="7">
    <source>
        <dbReference type="EMBL" id="MFD2257090.1"/>
    </source>
</evidence>
<comment type="subcellular location">
    <subcellularLocation>
        <location evidence="1">Cell envelope</location>
    </subcellularLocation>
</comment>
<dbReference type="RefSeq" id="WP_386820376.1">
    <property type="nucleotide sequence ID" value="NZ_JBHUIT010000017.1"/>
</dbReference>
<evidence type="ECO:0000256" key="1">
    <source>
        <dbReference type="ARBA" id="ARBA00004196"/>
    </source>
</evidence>
<dbReference type="InterPro" id="IPR006129">
    <property type="entry name" value="AdhesinB"/>
</dbReference>
<evidence type="ECO:0000256" key="6">
    <source>
        <dbReference type="RuleBase" id="RU003512"/>
    </source>
</evidence>
<keyword evidence="8" id="KW-1185">Reference proteome</keyword>
<dbReference type="Gene3D" id="3.40.50.1980">
    <property type="entry name" value="Nitrogenase molybdenum iron protein domain"/>
    <property type="match status" value="2"/>
</dbReference>
<dbReference type="Proteomes" id="UP001597375">
    <property type="component" value="Unassembled WGS sequence"/>
</dbReference>